<evidence type="ECO:0000313" key="5">
    <source>
        <dbReference type="EnsemblProtists" id="PYU1_T004483"/>
    </source>
</evidence>
<organism evidence="5 6">
    <name type="scientific">Globisporangium ultimum (strain ATCC 200006 / CBS 805.95 / DAOM BR144)</name>
    <name type="common">Pythium ultimum</name>
    <dbReference type="NCBI Taxonomy" id="431595"/>
    <lineage>
        <taxon>Eukaryota</taxon>
        <taxon>Sar</taxon>
        <taxon>Stramenopiles</taxon>
        <taxon>Oomycota</taxon>
        <taxon>Peronosporomycetes</taxon>
        <taxon>Pythiales</taxon>
        <taxon>Pythiaceae</taxon>
        <taxon>Globisporangium</taxon>
    </lineage>
</organism>
<keyword evidence="6" id="KW-1185">Reference proteome</keyword>
<sequence length="2567" mass="288090">MLAAISPCCRDYEETLSTLKYMERAKSVVNIARVNHHSNSSNNLDLVDALRREILELKAKLQHTPAAIPSPSPSMASSSTIRCPSPVVKGRLALDLDSTGSEVTPQQSATDNEEGALTLTAVASSPLFTTSVCFDEKEKAKWEREVAKLKVQLRKKDRAFQLQQFTTKALGDKVAAQVLRQHTQLIDIVGIHKRFVACLKFRALERWRYCCSSNSIAATPGNQVAEMLDKNVMTDAESNNNNNNSIESSTSTYKQAAPVTWKWGSRTKGDDAAREDDPAVADNALDDPRAYAKKNPHYQDLTSDRLGRGGLVQVDVLCSSVVNDFFGVDNNNNSILMSNRLTEWSTGKTNSAEKRNAVLQKKEDRHRALVRSKSTENNQLEQLATSKEYDPTDNAPVEEATEDESSLIDQIICHDAESNQIHEDHVKPRNGSNLLLQLAEFDPLALEDNEDDDDDDADHDDSSSIDESEDCREDGTLDSPRRALSPATQAQRILLKLSRCLDAVDIARKTLGPTMRKLKQITDKSTQIGSGAIDTGMERQLLRFVDNSLVVVNQHFTDLHAEVPGAPKASLNVAVYAKLDQLVSDFCLQTMGHVCDQLTNTMGASCVAMRLPVDNQLNRFQVEMKELLALLLAPDERTDGCANDHRASLTLVLVELFALSERIRFAWYAIDQKSRQRLVQVTARRQLLEVTKDSVEQWKTQASELQAQCGALRASLESQTAEFAKREEEDRLALLMSTHNLEEEHAKRVDELEKQLLVATTQIETLEEQLLAQVSKVELLEQELELTVVVRSTNELLRRRDPDHVNFDSSNSNNTSDDALTPHGGTQCANIIVKLEEELATALIQINELENGASADNGDATESSADLEMIQYMRRTSEIEKQNSEAISQWTTAMGHEHGVATTESHDDHRLAGLRNTAVTLNEKLTAALSRAEILEDQHLKLMVSYEHLEDHLYEAETTITELREKVNALQADTDDTARQRIEPHGAIGVLQGELQFGRCFGHVMRLEDRNTELEVLGVVNDVVSCVAIEANGHKILRLRVELKASEHELQLSKAKWLDAESVSASQGLRTRSLESELQASVLEVQSLQHVFSELTSTKKAVEQLENQRCEMVAALEEARAIQNVVESKLKASEDTRKAFESRCKMMEVTCAELAVKANFEQDVRLNTELDDRNTELEVRRVLSEMKSSVVVETSDYELARLKVVLGTTEQELQVSQASLLDAQIELTTQGRTISTLESELQAALRQVRPPQQASSELEGQRAELVATLEETRAHHDLMESRLMATEKFREALESEVAEMQKRLNEASAQTAELQRRYQTEFERNAAHETRLNAVSEELHVALAKYHALEMAHDEQAASYRDDVSQLQHQLILVDDQVNSLETAKATLESQLTLQADQVLRLEDCRHEAEVAAKNLEMIIAGLRQKETTLHADSDAIRQQNVELQDAIDALQRGLQVAYTTAAELEERICDSTIEPSLTQANDLVMALEEQLEAARERNTELEVRSVLHEVTSSIADRHELSQMEANLGSAQHELQISQAESAAQRFVIRALKSKLEAALLQVESLQHAPPELVSAVATVRQLEAQHSELEAALEKAIMRQDIAESRLVASEERSEALESHIRAIKADLAKAQSQVTELQVRLDEASAQTTALQSSYQSTRELNAAQGTKLNAVLEELRIALEECHALEGTHATQEASQRDAMSQLQQKLVVADDQVTTLKSQIASHMARVTVLQQECESKAAAMLALKSEYEEAIASLNNNISVLETQLGHLKHESSRVKSENNEQSMTITSQQERIVSLELEIAAASTEYCVLQERLRDCELDLAYRKEQAHDTSDSQNTITLLQAEHDAQALAITQHHDEERQRMQETYEQELISVQNELMAVNSREVNALQTKVCALQADLDTKLLELHELQASEQVRMHHQQELMETQSKIYSLREELEAATLAVDCAESKNAALKEQHSAQMRTAQDDLHEAQRKLKQLDEDHILLTEKFNSQTLALSALEEALVTAKTRVSHHENEARISANEALKYRVEIKALQARIRAMEAEVGALGDTRYELERQVNDKETEIESLRGECARLANEYDLQTSLLIEQQRDEIREATAQVHKEWELKYHTQREELQTLEGCVTRVNHELAAREQLVQSLKAKVADVNSNHASELQAWETKFHDKIVELQREIETRTPDEIRKLRAQVEAASARADDFEMTYKVELENNLQLEFDLASVQKELHLTKQQLSAHDPLQTERHALEERMLRLKERENELHDCEQTLLMHCRTSGIEVQEQQVKQCDDDPSSRVALEVRIRELTQRLQEADCRSAMQVEELHSYRSWVTLQEVLRRALANGGSNDVYIDHTTTPEAKRLVMKHLHSLDNWFDCAILRKSVQNDRHSESLDTITEGSELSELQDTGDDHGEGAGSCSEANATPRRLLRPRDNHVSESNDSDVSDCDEAVPVDLDDLGDELLAMCDDENAQQHPDQFHTVDTGKIVPHAPSYTFCTEASDRRGSGGFGYPSGSGDPKDAQIDVAQLKLTILRLKEVLDAKEETILFLDDKMKYYEELLNASSQS</sequence>
<feature type="region of interest" description="Disordered" evidence="3">
    <location>
        <begin position="802"/>
        <end position="822"/>
    </location>
</feature>
<feature type="region of interest" description="Disordered" evidence="3">
    <location>
        <begin position="264"/>
        <end position="304"/>
    </location>
</feature>
<comment type="similarity">
    <text evidence="1">Belongs to the TRAFAC class myosin-kinesin ATPase superfamily. Kinesin family.</text>
</comment>
<feature type="compositionally biased region" description="Polar residues" evidence="3">
    <location>
        <begin position="2394"/>
        <end position="2407"/>
    </location>
</feature>
<reference evidence="6" key="1">
    <citation type="journal article" date="2010" name="Genome Biol.">
        <title>Genome sequence of the necrotrophic plant pathogen Pythium ultimum reveals original pathogenicity mechanisms and effector repertoire.</title>
        <authorList>
            <person name="Levesque C.A."/>
            <person name="Brouwer H."/>
            <person name="Cano L."/>
            <person name="Hamilton J.P."/>
            <person name="Holt C."/>
            <person name="Huitema E."/>
            <person name="Raffaele S."/>
            <person name="Robideau G.P."/>
            <person name="Thines M."/>
            <person name="Win J."/>
            <person name="Zerillo M.M."/>
            <person name="Beakes G.W."/>
            <person name="Boore J.L."/>
            <person name="Busam D."/>
            <person name="Dumas B."/>
            <person name="Ferriera S."/>
            <person name="Fuerstenberg S.I."/>
            <person name="Gachon C.M."/>
            <person name="Gaulin E."/>
            <person name="Govers F."/>
            <person name="Grenville-Briggs L."/>
            <person name="Horner N."/>
            <person name="Hostetler J."/>
            <person name="Jiang R.H."/>
            <person name="Johnson J."/>
            <person name="Krajaejun T."/>
            <person name="Lin H."/>
            <person name="Meijer H.J."/>
            <person name="Moore B."/>
            <person name="Morris P."/>
            <person name="Phuntmart V."/>
            <person name="Puiu D."/>
            <person name="Shetty J."/>
            <person name="Stajich J.E."/>
            <person name="Tripathy S."/>
            <person name="Wawra S."/>
            <person name="van West P."/>
            <person name="Whitty B.R."/>
            <person name="Coutinho P.M."/>
            <person name="Henrissat B."/>
            <person name="Martin F."/>
            <person name="Thomas P.D."/>
            <person name="Tyler B.M."/>
            <person name="De Vries R.P."/>
            <person name="Kamoun S."/>
            <person name="Yandell M."/>
            <person name="Tisserat N."/>
            <person name="Buell C.R."/>
        </authorList>
    </citation>
    <scope>NUCLEOTIDE SEQUENCE</scope>
    <source>
        <strain evidence="6">DAOM:BR144</strain>
    </source>
</reference>
<feature type="compositionally biased region" description="Low complexity" evidence="3">
    <location>
        <begin position="807"/>
        <end position="818"/>
    </location>
</feature>
<dbReference type="EnsemblProtists" id="PYU1_T004483">
    <property type="protein sequence ID" value="PYU1_T004483"/>
    <property type="gene ID" value="PYU1_G004473"/>
</dbReference>
<evidence type="ECO:0000256" key="3">
    <source>
        <dbReference type="SAM" id="MobiDB-lite"/>
    </source>
</evidence>
<dbReference type="Gene3D" id="1.20.58.1980">
    <property type="match status" value="1"/>
</dbReference>
<keyword evidence="2" id="KW-0175">Coiled coil</keyword>
<dbReference type="InterPro" id="IPR027417">
    <property type="entry name" value="P-loop_NTPase"/>
</dbReference>
<dbReference type="GO" id="GO:0007018">
    <property type="term" value="P:microtubule-based movement"/>
    <property type="evidence" value="ECO:0007669"/>
    <property type="project" value="InterPro"/>
</dbReference>
<dbReference type="PANTHER" id="PTHR23159:SF31">
    <property type="entry name" value="CENTROSOME-ASSOCIATED PROTEIN CEP250 ISOFORM X1"/>
    <property type="match status" value="1"/>
</dbReference>
<reference evidence="5" key="3">
    <citation type="submission" date="2015-02" db="UniProtKB">
        <authorList>
            <consortium name="EnsemblProtists"/>
        </authorList>
    </citation>
    <scope>IDENTIFICATION</scope>
    <source>
        <strain evidence="5">DAOM BR144</strain>
    </source>
</reference>
<dbReference type="VEuPathDB" id="FungiDB:PYU1_G004473"/>
<feature type="coiled-coil region" evidence="2">
    <location>
        <begin position="1406"/>
        <end position="1649"/>
    </location>
</feature>
<dbReference type="Proteomes" id="UP000019132">
    <property type="component" value="Unassembled WGS sequence"/>
</dbReference>
<dbReference type="PANTHER" id="PTHR23159">
    <property type="entry name" value="CENTROSOMAL PROTEIN 2"/>
    <property type="match status" value="1"/>
</dbReference>
<feature type="coiled-coil region" evidence="2">
    <location>
        <begin position="1943"/>
        <end position="2086"/>
    </location>
</feature>
<dbReference type="GO" id="GO:0003777">
    <property type="term" value="F:microtubule motor activity"/>
    <property type="evidence" value="ECO:0007669"/>
    <property type="project" value="InterPro"/>
</dbReference>
<dbReference type="SUPFAM" id="SSF52540">
    <property type="entry name" value="P-loop containing nucleoside triphosphate hydrolases"/>
    <property type="match status" value="1"/>
</dbReference>
<feature type="coiled-coil region" evidence="2">
    <location>
        <begin position="688"/>
        <end position="722"/>
    </location>
</feature>
<accession>K3WHP1</accession>
<dbReference type="GO" id="GO:0008017">
    <property type="term" value="F:microtubule binding"/>
    <property type="evidence" value="ECO:0007669"/>
    <property type="project" value="InterPro"/>
</dbReference>
<protein>
    <recommendedName>
        <fullName evidence="4">Kinesin motor domain-containing protein</fullName>
    </recommendedName>
</protein>
<feature type="compositionally biased region" description="Acidic residues" evidence="3">
    <location>
        <begin position="447"/>
        <end position="472"/>
    </location>
</feature>
<name>K3WHP1_GLOUD</name>
<evidence type="ECO:0000313" key="6">
    <source>
        <dbReference type="Proteomes" id="UP000019132"/>
    </source>
</evidence>
<dbReference type="PROSITE" id="PS50067">
    <property type="entry name" value="KINESIN_MOTOR_2"/>
    <property type="match status" value="1"/>
</dbReference>
<proteinExistence type="inferred from homology"/>
<evidence type="ECO:0000256" key="2">
    <source>
        <dbReference type="SAM" id="Coils"/>
    </source>
</evidence>
<evidence type="ECO:0000259" key="4">
    <source>
        <dbReference type="PROSITE" id="PS50067"/>
    </source>
</evidence>
<feature type="region of interest" description="Disordered" evidence="3">
    <location>
        <begin position="2389"/>
        <end position="2452"/>
    </location>
</feature>
<feature type="compositionally biased region" description="Basic and acidic residues" evidence="3">
    <location>
        <begin position="351"/>
        <end position="367"/>
    </location>
</feature>
<dbReference type="HOGENOM" id="CLU_228065_0_0_1"/>
<feature type="domain" description="Kinesin motor" evidence="4">
    <location>
        <begin position="1"/>
        <end position="28"/>
    </location>
</feature>
<dbReference type="GO" id="GO:0005524">
    <property type="term" value="F:ATP binding"/>
    <property type="evidence" value="ECO:0007669"/>
    <property type="project" value="InterPro"/>
</dbReference>
<dbReference type="eggNOG" id="KOG0241">
    <property type="taxonomic scope" value="Eukaryota"/>
</dbReference>
<feature type="coiled-coil region" evidence="2">
    <location>
        <begin position="749"/>
        <end position="783"/>
    </location>
</feature>
<reference evidence="6" key="2">
    <citation type="submission" date="2010-04" db="EMBL/GenBank/DDBJ databases">
        <authorList>
            <person name="Buell R."/>
            <person name="Hamilton J."/>
            <person name="Hostetler J."/>
        </authorList>
    </citation>
    <scope>NUCLEOTIDE SEQUENCE [LARGE SCALE GENOMIC DNA]</scope>
    <source>
        <strain evidence="6">DAOM:BR144</strain>
    </source>
</reference>
<feature type="coiled-coil region" evidence="2">
    <location>
        <begin position="1703"/>
        <end position="1811"/>
    </location>
</feature>
<evidence type="ECO:0000256" key="1">
    <source>
        <dbReference type="PROSITE-ProRule" id="PRU00283"/>
    </source>
</evidence>
<comment type="caution">
    <text evidence="1">Lacks conserved residue(s) required for the propagation of feature annotation.</text>
</comment>
<feature type="region of interest" description="Disordered" evidence="3">
    <location>
        <begin position="447"/>
        <end position="485"/>
    </location>
</feature>
<feature type="compositionally biased region" description="Acidic residues" evidence="3">
    <location>
        <begin position="2442"/>
        <end position="2452"/>
    </location>
</feature>
<feature type="compositionally biased region" description="Basic and acidic residues" evidence="3">
    <location>
        <begin position="267"/>
        <end position="277"/>
    </location>
</feature>
<dbReference type="InterPro" id="IPR001752">
    <property type="entry name" value="Kinesin_motor_dom"/>
</dbReference>
<feature type="compositionally biased region" description="Polar residues" evidence="3">
    <location>
        <begin position="375"/>
        <end position="385"/>
    </location>
</feature>
<dbReference type="EMBL" id="GL376631">
    <property type="status" value="NOT_ANNOTATED_CDS"/>
    <property type="molecule type" value="Genomic_DNA"/>
</dbReference>
<dbReference type="OMA" id="QFAQTHE"/>
<feature type="coiled-coil region" evidence="2">
    <location>
        <begin position="918"/>
        <end position="980"/>
    </location>
</feature>
<feature type="coiled-coil region" evidence="2">
    <location>
        <begin position="1283"/>
        <end position="1317"/>
    </location>
</feature>
<dbReference type="STRING" id="431595.K3WHP1"/>
<dbReference type="InParanoid" id="K3WHP1"/>
<feature type="region of interest" description="Disordered" evidence="3">
    <location>
        <begin position="346"/>
        <end position="405"/>
    </location>
</feature>